<feature type="compositionally biased region" description="Polar residues" evidence="1">
    <location>
        <begin position="34"/>
        <end position="43"/>
    </location>
</feature>
<feature type="region of interest" description="Disordered" evidence="1">
    <location>
        <begin position="1"/>
        <end position="43"/>
    </location>
</feature>
<evidence type="ECO:0000313" key="3">
    <source>
        <dbReference type="Proteomes" id="UP000681720"/>
    </source>
</evidence>
<gene>
    <name evidence="2" type="ORF">GIL414_LOCUS43583</name>
</gene>
<evidence type="ECO:0000256" key="1">
    <source>
        <dbReference type="SAM" id="MobiDB-lite"/>
    </source>
</evidence>
<feature type="non-terminal residue" evidence="2">
    <location>
        <position position="43"/>
    </location>
</feature>
<accession>A0A8S3AH45</accession>
<proteinExistence type="predicted"/>
<reference evidence="2" key="1">
    <citation type="submission" date="2021-02" db="EMBL/GenBank/DDBJ databases">
        <authorList>
            <person name="Nowell W R."/>
        </authorList>
    </citation>
    <scope>NUCLEOTIDE SEQUENCE</scope>
</reference>
<comment type="caution">
    <text evidence="2">The sequence shown here is derived from an EMBL/GenBank/DDBJ whole genome shotgun (WGS) entry which is preliminary data.</text>
</comment>
<dbReference type="EMBL" id="CAJOBJ010129439">
    <property type="protein sequence ID" value="CAF4714379.1"/>
    <property type="molecule type" value="Genomic_DNA"/>
</dbReference>
<sequence>INQNNNDLTKEIGGDSGRGSLNSTDTCVGDGSEKSSSTIGDGF</sequence>
<dbReference type="Proteomes" id="UP000681720">
    <property type="component" value="Unassembled WGS sequence"/>
</dbReference>
<protein>
    <submittedName>
        <fullName evidence="2">Uncharacterized protein</fullName>
    </submittedName>
</protein>
<organism evidence="2 3">
    <name type="scientific">Rotaria magnacalcarata</name>
    <dbReference type="NCBI Taxonomy" id="392030"/>
    <lineage>
        <taxon>Eukaryota</taxon>
        <taxon>Metazoa</taxon>
        <taxon>Spiralia</taxon>
        <taxon>Gnathifera</taxon>
        <taxon>Rotifera</taxon>
        <taxon>Eurotatoria</taxon>
        <taxon>Bdelloidea</taxon>
        <taxon>Philodinida</taxon>
        <taxon>Philodinidae</taxon>
        <taxon>Rotaria</taxon>
    </lineage>
</organism>
<evidence type="ECO:0000313" key="2">
    <source>
        <dbReference type="EMBL" id="CAF4714379.1"/>
    </source>
</evidence>
<name>A0A8S3AH45_9BILA</name>
<feature type="non-terminal residue" evidence="2">
    <location>
        <position position="1"/>
    </location>
</feature>
<dbReference type="AlphaFoldDB" id="A0A8S3AH45"/>